<dbReference type="PANTHER" id="PTHR21220:SF0">
    <property type="entry name" value="DNA-DEPENDENT METALLOPROTEASE SPRTN"/>
    <property type="match status" value="1"/>
</dbReference>
<keyword evidence="8 15" id="KW-0863">Zinc-finger</keyword>
<reference evidence="18 19" key="1">
    <citation type="submission" date="2024-08" db="EMBL/GenBank/DDBJ databases">
        <authorList>
            <person name="Will J Nash"/>
            <person name="Angela Man"/>
            <person name="Seanna McTaggart"/>
            <person name="Kendall Baker"/>
            <person name="Tom Barker"/>
            <person name="Leah Catchpole"/>
            <person name="Alex Durrant"/>
            <person name="Karim Gharbi"/>
            <person name="Naomi Irish"/>
            <person name="Gemy Kaithakottil"/>
            <person name="Debby Ku"/>
            <person name="Aaliyah Providence"/>
            <person name="Felix Shaw"/>
            <person name="David Swarbreck"/>
            <person name="Chris Watkins"/>
            <person name="Ann M. McCartney"/>
            <person name="Giulio Formenti"/>
            <person name="Alice Mouton"/>
            <person name="Noel Vella"/>
            <person name="Bjorn M von Reumont"/>
            <person name="Adriana Vella"/>
            <person name="Wilfried Haerty"/>
        </authorList>
    </citation>
    <scope>NUCLEOTIDE SEQUENCE [LARGE SCALE GENOMIC DNA]</scope>
</reference>
<dbReference type="EMBL" id="CAXAJV020001299">
    <property type="protein sequence ID" value="CAL7948264.1"/>
    <property type="molecule type" value="Genomic_DNA"/>
</dbReference>
<evidence type="ECO:0000256" key="8">
    <source>
        <dbReference type="ARBA" id="ARBA00022771"/>
    </source>
</evidence>
<keyword evidence="13" id="KW-0539">Nucleus</keyword>
<evidence type="ECO:0000256" key="12">
    <source>
        <dbReference type="ARBA" id="ARBA00023204"/>
    </source>
</evidence>
<evidence type="ECO:0000256" key="15">
    <source>
        <dbReference type="PROSITE-ProRule" id="PRU01256"/>
    </source>
</evidence>
<accession>A0ABP1P4X7</accession>
<evidence type="ECO:0000256" key="13">
    <source>
        <dbReference type="ARBA" id="ARBA00023242"/>
    </source>
</evidence>
<keyword evidence="5" id="KW-0645">Protease</keyword>
<evidence type="ECO:0000256" key="4">
    <source>
        <dbReference type="ARBA" id="ARBA00022454"/>
    </source>
</evidence>
<evidence type="ECO:0000259" key="17">
    <source>
        <dbReference type="PROSITE" id="PS51908"/>
    </source>
</evidence>
<dbReference type="PROSITE" id="PS51908">
    <property type="entry name" value="ZF_UBZ4"/>
    <property type="match status" value="1"/>
</dbReference>
<evidence type="ECO:0000256" key="2">
    <source>
        <dbReference type="ARBA" id="ARBA00004286"/>
    </source>
</evidence>
<dbReference type="Pfam" id="PF10263">
    <property type="entry name" value="SprT-like"/>
    <property type="match status" value="1"/>
</dbReference>
<dbReference type="PANTHER" id="PTHR21220">
    <property type="entry name" value="DNA-DEPENDENT METALLOPROTEASE SPRTN"/>
    <property type="match status" value="1"/>
</dbReference>
<protein>
    <recommendedName>
        <fullName evidence="14">Protein with SprT-like domain at the N terminus</fullName>
    </recommendedName>
</protein>
<dbReference type="InterPro" id="IPR006642">
    <property type="entry name" value="Rad18_UBZ4"/>
</dbReference>
<gene>
    <name evidence="18" type="ORF">XYLVIOL_LOCUS8753</name>
</gene>
<keyword evidence="19" id="KW-1185">Reference proteome</keyword>
<dbReference type="SMART" id="SM00734">
    <property type="entry name" value="ZnF_Rad18"/>
    <property type="match status" value="3"/>
</dbReference>
<keyword evidence="7 15" id="KW-0227">DNA damage</keyword>
<sequence>MLKSQKSRDLDLAYKLQQQENCFGLTENAVVPQNKDKENYKPRTLIDQTLELIDPTPNIHTLFVQFNQRFFWNVLLPVEVKWSPRMTSCAGICTFHPRNRQCVISLSAPLLKLRPRKDLVETLLHEMIHGYLFLTNNNRDRDGHGPEFCKHMDRINKAAGTKITIYHSFHDEVKLYQQHWWRCNGPCHKRAPYFGTVRRAMNRAPGPNDFWWKEHQQTCGGQFIKIKEPENFKVKTSKSKEKVKPLSKNNNSSRNMIDWLIKSTQSVPKPKLASTPNSTKSTINNQNSLNGFTKLGNTVNNVHGWGTGGPSISSNSQKHASPASSRVSIPVKFSSSGILGGSNGGRSNLLDKLYTGKTKSSQESNKIITLGETVINVEVKSPSVSNNQTVNKEEIKLVECPICSNFVTNNEINKHVDTCLIISNDKADKTKMTIKRYNDNSTKSEVKQNNFSPSQKRKSDASIFSNKQPKLTDMQNCSQKTNCPICNNSFDLVYINDHLDKCLLETDRQDNNSIIKLDDTDCNNESIISLNSTSSDSSPCSSITENSKDFYVATNIKKNVIITTAHNCLVCNELILPGTSLNDHLEDCIGNVFKDDSFLSFDCDNSETPEVVPQAHDYQNDKYPCPVCMQLIAESLMNQHLDVCLANT</sequence>
<feature type="compositionally biased region" description="Polar residues" evidence="16">
    <location>
        <begin position="274"/>
        <end position="286"/>
    </location>
</feature>
<dbReference type="InterPro" id="IPR044245">
    <property type="entry name" value="Spartan"/>
</dbReference>
<evidence type="ECO:0000313" key="18">
    <source>
        <dbReference type="EMBL" id="CAL7948264.1"/>
    </source>
</evidence>
<keyword evidence="9" id="KW-0378">Hydrolase</keyword>
<name>A0ABP1P4X7_XYLVO</name>
<dbReference type="InterPro" id="IPR006640">
    <property type="entry name" value="SprT-like_domain"/>
</dbReference>
<dbReference type="Proteomes" id="UP001642520">
    <property type="component" value="Unassembled WGS sequence"/>
</dbReference>
<feature type="region of interest" description="Disordered" evidence="16">
    <location>
        <begin position="267"/>
        <end position="286"/>
    </location>
</feature>
<feature type="region of interest" description="Disordered" evidence="16">
    <location>
        <begin position="306"/>
        <end position="327"/>
    </location>
</feature>
<keyword evidence="6" id="KW-0479">Metal-binding</keyword>
<keyword evidence="12 15" id="KW-0234">DNA repair</keyword>
<comment type="caution">
    <text evidence="18">The sequence shown here is derived from an EMBL/GenBank/DDBJ whole genome shotgun (WGS) entry which is preliminary data.</text>
</comment>
<comment type="subcellular location">
    <subcellularLocation>
        <location evidence="2">Chromosome</location>
    </subcellularLocation>
    <subcellularLocation>
        <location evidence="1">Nucleus</location>
    </subcellularLocation>
</comment>
<feature type="compositionally biased region" description="Basic and acidic residues" evidence="16">
    <location>
        <begin position="235"/>
        <end position="244"/>
    </location>
</feature>
<evidence type="ECO:0000256" key="7">
    <source>
        <dbReference type="ARBA" id="ARBA00022763"/>
    </source>
</evidence>
<evidence type="ECO:0000256" key="16">
    <source>
        <dbReference type="SAM" id="MobiDB-lite"/>
    </source>
</evidence>
<evidence type="ECO:0000256" key="6">
    <source>
        <dbReference type="ARBA" id="ARBA00022723"/>
    </source>
</evidence>
<evidence type="ECO:0000256" key="14">
    <source>
        <dbReference type="ARBA" id="ARBA00030396"/>
    </source>
</evidence>
<organism evidence="18 19">
    <name type="scientific">Xylocopa violacea</name>
    <name type="common">Violet carpenter bee</name>
    <name type="synonym">Apis violacea</name>
    <dbReference type="NCBI Taxonomy" id="135666"/>
    <lineage>
        <taxon>Eukaryota</taxon>
        <taxon>Metazoa</taxon>
        <taxon>Ecdysozoa</taxon>
        <taxon>Arthropoda</taxon>
        <taxon>Hexapoda</taxon>
        <taxon>Insecta</taxon>
        <taxon>Pterygota</taxon>
        <taxon>Neoptera</taxon>
        <taxon>Endopterygota</taxon>
        <taxon>Hymenoptera</taxon>
        <taxon>Apocrita</taxon>
        <taxon>Aculeata</taxon>
        <taxon>Apoidea</taxon>
        <taxon>Anthophila</taxon>
        <taxon>Apidae</taxon>
        <taxon>Xylocopa</taxon>
        <taxon>Xylocopa</taxon>
    </lineage>
</organism>
<evidence type="ECO:0000313" key="19">
    <source>
        <dbReference type="Proteomes" id="UP001642520"/>
    </source>
</evidence>
<evidence type="ECO:0000256" key="3">
    <source>
        <dbReference type="ARBA" id="ARBA00010724"/>
    </source>
</evidence>
<proteinExistence type="inferred from homology"/>
<feature type="compositionally biased region" description="Polar residues" evidence="16">
    <location>
        <begin position="310"/>
        <end position="327"/>
    </location>
</feature>
<feature type="region of interest" description="Disordered" evidence="16">
    <location>
        <begin position="438"/>
        <end position="465"/>
    </location>
</feature>
<evidence type="ECO:0000256" key="1">
    <source>
        <dbReference type="ARBA" id="ARBA00004123"/>
    </source>
</evidence>
<evidence type="ECO:0000256" key="9">
    <source>
        <dbReference type="ARBA" id="ARBA00022801"/>
    </source>
</evidence>
<dbReference type="Gene3D" id="3.30.160.60">
    <property type="entry name" value="Classic Zinc Finger"/>
    <property type="match status" value="3"/>
</dbReference>
<dbReference type="InterPro" id="IPR055220">
    <property type="entry name" value="SPRTN_ZBD"/>
</dbReference>
<evidence type="ECO:0000256" key="10">
    <source>
        <dbReference type="ARBA" id="ARBA00022833"/>
    </source>
</evidence>
<feature type="domain" description="UBZ4-type" evidence="17">
    <location>
        <begin position="397"/>
        <end position="424"/>
    </location>
</feature>
<keyword evidence="10" id="KW-0862">Zinc</keyword>
<evidence type="ECO:0000256" key="5">
    <source>
        <dbReference type="ARBA" id="ARBA00022670"/>
    </source>
</evidence>
<comment type="similarity">
    <text evidence="3">Belongs to the Spartan family.</text>
</comment>
<dbReference type="Pfam" id="PF22934">
    <property type="entry name" value="SPRTN_ZBD"/>
    <property type="match status" value="1"/>
</dbReference>
<feature type="region of interest" description="Disordered" evidence="16">
    <location>
        <begin position="235"/>
        <end position="255"/>
    </location>
</feature>
<evidence type="ECO:0000256" key="11">
    <source>
        <dbReference type="ARBA" id="ARBA00023049"/>
    </source>
</evidence>
<dbReference type="SMART" id="SM00731">
    <property type="entry name" value="SprT"/>
    <property type="match status" value="1"/>
</dbReference>
<keyword evidence="4" id="KW-0158">Chromosome</keyword>
<keyword evidence="11" id="KW-0482">Metalloprotease</keyword>